<dbReference type="EMBL" id="UARG01000017">
    <property type="protein sequence ID" value="SQA77393.1"/>
    <property type="molecule type" value="Genomic_DNA"/>
</dbReference>
<evidence type="ECO:0008006" key="4">
    <source>
        <dbReference type="Google" id="ProtNLM"/>
    </source>
</evidence>
<dbReference type="AlphaFoldDB" id="A0A2X2RL31"/>
<feature type="compositionally biased region" description="Low complexity" evidence="1">
    <location>
        <begin position="306"/>
        <end position="348"/>
    </location>
</feature>
<dbReference type="PROSITE" id="PS51257">
    <property type="entry name" value="PROKAR_LIPOPROTEIN"/>
    <property type="match status" value="1"/>
</dbReference>
<dbReference type="Proteomes" id="UP000249891">
    <property type="component" value="Unassembled WGS sequence"/>
</dbReference>
<sequence length="348" mass="41506">MKKNFNLRKTMRYLTLGLVASLALTSCVGYYYADGIYNDPVPERVRYVERESYPERYDYPPENRYTPNKYKDFFSEKAQQYQQKTDSSFTHFTDVNSYRSNAYTGNSSYGGWGSNPSRVNVNVYNNGWVNPYYGWNNYWGYGAWYPYYSYYDYPYYRPYRSGWSFSLGWGWGNYYDPYWGGYYGGYYPYYGYYGYPYYYGYYGYPYYGYGYYYDYYRPRDYYYEPNRSYGRDYYGGSRGRAIIRDDERRGDPNRYSDYNRGSYNRSQTQGNNYSNDASRPNYQNQGRNNDYNRAPSGYELRRAYDSNNSNYSGRSSNYGNSNSGGNYNSGGSYNSGSSNEGYRSSNRR</sequence>
<feature type="compositionally biased region" description="Polar residues" evidence="1">
    <location>
        <begin position="259"/>
        <end position="291"/>
    </location>
</feature>
<evidence type="ECO:0000256" key="1">
    <source>
        <dbReference type="SAM" id="MobiDB-lite"/>
    </source>
</evidence>
<evidence type="ECO:0000313" key="2">
    <source>
        <dbReference type="EMBL" id="SQA77393.1"/>
    </source>
</evidence>
<feature type="region of interest" description="Disordered" evidence="1">
    <location>
        <begin position="244"/>
        <end position="348"/>
    </location>
</feature>
<accession>A0A2X2RL31</accession>
<proteinExistence type="predicted"/>
<evidence type="ECO:0000313" key="3">
    <source>
        <dbReference type="Proteomes" id="UP000249891"/>
    </source>
</evidence>
<name>A0A2X2RL31_CAPOC</name>
<feature type="compositionally biased region" description="Basic and acidic residues" evidence="1">
    <location>
        <begin position="244"/>
        <end position="254"/>
    </location>
</feature>
<dbReference type="RefSeq" id="WP_128090906.1">
    <property type="nucleotide sequence ID" value="NZ_UARG01000017.1"/>
</dbReference>
<protein>
    <recommendedName>
        <fullName evidence="4">Vitellogenin II</fullName>
    </recommendedName>
</protein>
<organism evidence="2 3">
    <name type="scientific">Capnocytophaga ochracea</name>
    <dbReference type="NCBI Taxonomy" id="1018"/>
    <lineage>
        <taxon>Bacteria</taxon>
        <taxon>Pseudomonadati</taxon>
        <taxon>Bacteroidota</taxon>
        <taxon>Flavobacteriia</taxon>
        <taxon>Flavobacteriales</taxon>
        <taxon>Flavobacteriaceae</taxon>
        <taxon>Capnocytophaga</taxon>
    </lineage>
</organism>
<gene>
    <name evidence="2" type="ORF">NCTC11546_00599</name>
</gene>
<reference evidence="2 3" key="1">
    <citation type="submission" date="2018-06" db="EMBL/GenBank/DDBJ databases">
        <authorList>
            <consortium name="Pathogen Informatics"/>
            <person name="Doyle S."/>
        </authorList>
    </citation>
    <scope>NUCLEOTIDE SEQUENCE [LARGE SCALE GENOMIC DNA]</scope>
    <source>
        <strain evidence="2 3">NCTC11546</strain>
    </source>
</reference>